<accession>A0A1V5SWI0</accession>
<evidence type="ECO:0000256" key="2">
    <source>
        <dbReference type="ARBA" id="ARBA00022982"/>
    </source>
</evidence>
<proteinExistence type="inferred from homology"/>
<dbReference type="CDD" id="cd01715">
    <property type="entry name" value="ETF_alpha"/>
    <property type="match status" value="1"/>
</dbReference>
<dbReference type="InterPro" id="IPR014729">
    <property type="entry name" value="Rossmann-like_a/b/a_fold"/>
</dbReference>
<keyword evidence="2" id="KW-0249">Electron transport</keyword>
<feature type="binding site" evidence="3">
    <location>
        <begin position="254"/>
        <end position="258"/>
    </location>
    <ligand>
        <name>FAD</name>
        <dbReference type="ChEBI" id="CHEBI:57692"/>
    </ligand>
</feature>
<dbReference type="Gene3D" id="3.40.50.620">
    <property type="entry name" value="HUPs"/>
    <property type="match status" value="1"/>
</dbReference>
<keyword evidence="3" id="KW-0285">Flavoprotein</keyword>
<feature type="domain" description="Electron transfer flavoprotein alpha/beta-subunit N-terminal" evidence="4">
    <location>
        <begin position="5"/>
        <end position="194"/>
    </location>
</feature>
<dbReference type="AlphaFoldDB" id="A0A1V5SWI0"/>
<evidence type="ECO:0000256" key="1">
    <source>
        <dbReference type="ARBA" id="ARBA00005817"/>
    </source>
</evidence>
<evidence type="ECO:0000259" key="4">
    <source>
        <dbReference type="SMART" id="SM00893"/>
    </source>
</evidence>
<dbReference type="SUPFAM" id="SSF52402">
    <property type="entry name" value="Adenine nucleotide alpha hydrolases-like"/>
    <property type="match status" value="1"/>
</dbReference>
<dbReference type="GO" id="GO:0050660">
    <property type="term" value="F:flavin adenine dinucleotide binding"/>
    <property type="evidence" value="ECO:0007669"/>
    <property type="project" value="InterPro"/>
</dbReference>
<reference evidence="5" key="1">
    <citation type="submission" date="2017-02" db="EMBL/GenBank/DDBJ databases">
        <title>Delving into the versatile metabolic prowess of the omnipresent phylum Bacteroidetes.</title>
        <authorList>
            <person name="Nobu M.K."/>
            <person name="Mei R."/>
            <person name="Narihiro T."/>
            <person name="Kuroda K."/>
            <person name="Liu W.-T."/>
        </authorList>
    </citation>
    <scope>NUCLEOTIDE SEQUENCE</scope>
    <source>
        <strain evidence="5">ADurb.Bin276</strain>
    </source>
</reference>
<feature type="binding site" evidence="3">
    <location>
        <position position="292"/>
    </location>
    <ligand>
        <name>FAD</name>
        <dbReference type="ChEBI" id="CHEBI:57692"/>
    </ligand>
</feature>
<evidence type="ECO:0000256" key="3">
    <source>
        <dbReference type="PIRSR" id="PIRSR000089-1"/>
    </source>
</evidence>
<evidence type="ECO:0000313" key="5">
    <source>
        <dbReference type="EMBL" id="OQA58877.1"/>
    </source>
</evidence>
<dbReference type="SMART" id="SM00893">
    <property type="entry name" value="ETF"/>
    <property type="match status" value="1"/>
</dbReference>
<feature type="binding site" evidence="3">
    <location>
        <begin position="271"/>
        <end position="278"/>
    </location>
    <ligand>
        <name>FAD</name>
        <dbReference type="ChEBI" id="CHEBI:57692"/>
    </ligand>
</feature>
<protein>
    <submittedName>
        <fullName evidence="5">Acryloyl-CoA reductase electron transfer subunit beta</fullName>
    </submittedName>
</protein>
<dbReference type="Pfam" id="PF01012">
    <property type="entry name" value="ETF"/>
    <property type="match status" value="1"/>
</dbReference>
<keyword evidence="3" id="KW-0274">FAD</keyword>
<dbReference type="PANTHER" id="PTHR43153:SF1">
    <property type="entry name" value="ELECTRON TRANSFER FLAVOPROTEIN SUBUNIT ALPHA, MITOCHONDRIAL"/>
    <property type="match status" value="1"/>
</dbReference>
<dbReference type="GO" id="GO:0009055">
    <property type="term" value="F:electron transfer activity"/>
    <property type="evidence" value="ECO:0007669"/>
    <property type="project" value="InterPro"/>
</dbReference>
<dbReference type="PANTHER" id="PTHR43153">
    <property type="entry name" value="ELECTRON TRANSFER FLAVOPROTEIN ALPHA"/>
    <property type="match status" value="1"/>
</dbReference>
<dbReference type="InterPro" id="IPR014730">
    <property type="entry name" value="ETF_a/b_N"/>
</dbReference>
<comment type="similarity">
    <text evidence="1">Belongs to the ETF alpha-subunit/FixB family.</text>
</comment>
<dbReference type="Pfam" id="PF00766">
    <property type="entry name" value="ETF_alpha"/>
    <property type="match status" value="1"/>
</dbReference>
<feature type="binding site" evidence="3">
    <location>
        <position position="215"/>
    </location>
    <ligand>
        <name>FAD</name>
        <dbReference type="ChEBI" id="CHEBI:57692"/>
    </ligand>
</feature>
<dbReference type="Gene3D" id="3.40.50.1220">
    <property type="entry name" value="TPP-binding domain"/>
    <property type="match status" value="1"/>
</dbReference>
<dbReference type="GO" id="GO:0033539">
    <property type="term" value="P:fatty acid beta-oxidation using acyl-CoA dehydrogenase"/>
    <property type="evidence" value="ECO:0007669"/>
    <property type="project" value="TreeGrafter"/>
</dbReference>
<keyword evidence="2" id="KW-0813">Transport</keyword>
<dbReference type="InterPro" id="IPR001308">
    <property type="entry name" value="ETF_a/FixB"/>
</dbReference>
<dbReference type="PIRSF" id="PIRSF000089">
    <property type="entry name" value="Electra_flavoP_a"/>
    <property type="match status" value="1"/>
</dbReference>
<dbReference type="SUPFAM" id="SSF52467">
    <property type="entry name" value="DHS-like NAD/FAD-binding domain"/>
    <property type="match status" value="1"/>
</dbReference>
<dbReference type="InterPro" id="IPR014731">
    <property type="entry name" value="ETF_asu_C"/>
</dbReference>
<gene>
    <name evidence="5" type="primary">acrA</name>
    <name evidence="5" type="ORF">BWY41_00951</name>
</gene>
<comment type="cofactor">
    <cofactor evidence="3">
        <name>FAD</name>
        <dbReference type="ChEBI" id="CHEBI:57692"/>
    </cofactor>
    <text evidence="3">Binds 1 FAD per dimer.</text>
</comment>
<feature type="binding site" evidence="3">
    <location>
        <begin position="240"/>
        <end position="241"/>
    </location>
    <ligand>
        <name>FAD</name>
        <dbReference type="ChEBI" id="CHEBI:57692"/>
    </ligand>
</feature>
<organism evidence="5">
    <name type="scientific">Candidatus Atribacter allofermentans</name>
    <dbReference type="NCBI Taxonomy" id="1852833"/>
    <lineage>
        <taxon>Bacteria</taxon>
        <taxon>Pseudomonadati</taxon>
        <taxon>Atribacterota</taxon>
        <taxon>Atribacteria</taxon>
        <taxon>Atribacterales</taxon>
        <taxon>Atribacteraceae</taxon>
        <taxon>Atribacter</taxon>
    </lineage>
</organism>
<dbReference type="InterPro" id="IPR029035">
    <property type="entry name" value="DHS-like_NAD/FAD-binding_dom"/>
</dbReference>
<name>A0A1V5SWI0_9BACT</name>
<dbReference type="InterPro" id="IPR033947">
    <property type="entry name" value="ETF_alpha_N"/>
</dbReference>
<dbReference type="Proteomes" id="UP000485569">
    <property type="component" value="Unassembled WGS sequence"/>
</dbReference>
<sequence>MNHHLLIIGEIRRGKVDPTTFEILGAAQQLRSKGVEKVGVFFGSSEFNIEELQSPLQFGANYVYGIKNPIFDELAFHQSTQFIINIIQKFKPTIILAAATTQGTTLMPYLAAKLHTGLTADCTGFDIDSKDGALLQIRPAIGGNIMATIKTRTFPQMATVRPNTFKPVQSEFPDSALVIEEDNSTYSSGFLKNEFIEGNHNLDITKAKILCSGGRGLKNAKNFFLLEELAQYLNGCVGGSRVAVEQGWTSFPHQVGLSGKTVSPEFYIALGISGAIQHLAGMQTSRYIIAINRDPEAQIFHLADFGIVGDVLEILPQVIRILKQRKNK</sequence>
<dbReference type="EMBL" id="MWBQ01000064">
    <property type="protein sequence ID" value="OQA58877.1"/>
    <property type="molecule type" value="Genomic_DNA"/>
</dbReference>
<comment type="caution">
    <text evidence="5">The sequence shown here is derived from an EMBL/GenBank/DDBJ whole genome shotgun (WGS) entry which is preliminary data.</text>
</comment>